<keyword evidence="5 7" id="KW-0408">Iron</keyword>
<evidence type="ECO:0000256" key="2">
    <source>
        <dbReference type="ARBA" id="ARBA00010617"/>
    </source>
</evidence>
<reference evidence="9 10" key="1">
    <citation type="journal article" date="2019" name="Mol. Biol. Evol.">
        <title>Blast fungal genomes show frequent chromosomal changes, gene gains and losses, and effector gene turnover.</title>
        <authorList>
            <person name="Gomez Luciano L.B."/>
            <person name="Jason Tsai I."/>
            <person name="Chuma I."/>
            <person name="Tosa Y."/>
            <person name="Chen Y.H."/>
            <person name="Li J.Y."/>
            <person name="Li M.Y."/>
            <person name="Jade Lu M.Y."/>
            <person name="Nakayashiki H."/>
            <person name="Li W.H."/>
        </authorList>
    </citation>
    <scope>NUCLEOTIDE SEQUENCE [LARGE SCALE GENOMIC DNA]</scope>
    <source>
        <strain evidence="9">MZ5-1-6</strain>
    </source>
</reference>
<comment type="similarity">
    <text evidence="2">Belongs to the cytochrome P450 family.</text>
</comment>
<dbReference type="InterPro" id="IPR002403">
    <property type="entry name" value="Cyt_P450_E_grp-IV"/>
</dbReference>
<dbReference type="CDD" id="cd11041">
    <property type="entry name" value="CYP503A1-like"/>
    <property type="match status" value="1"/>
</dbReference>
<evidence type="ECO:0000256" key="6">
    <source>
        <dbReference type="ARBA" id="ARBA00023033"/>
    </source>
</evidence>
<evidence type="ECO:0000256" key="5">
    <source>
        <dbReference type="ARBA" id="ARBA00023004"/>
    </source>
</evidence>
<organism evidence="9 10">
    <name type="scientific">Pyricularia oryzae</name>
    <name type="common">Rice blast fungus</name>
    <name type="synonym">Magnaporthe oryzae</name>
    <dbReference type="NCBI Taxonomy" id="318829"/>
    <lineage>
        <taxon>Eukaryota</taxon>
        <taxon>Fungi</taxon>
        <taxon>Dikarya</taxon>
        <taxon>Ascomycota</taxon>
        <taxon>Pezizomycotina</taxon>
        <taxon>Sordariomycetes</taxon>
        <taxon>Sordariomycetidae</taxon>
        <taxon>Magnaporthales</taxon>
        <taxon>Pyriculariaceae</taxon>
        <taxon>Pyricularia</taxon>
    </lineage>
</organism>
<dbReference type="Proteomes" id="UP000294847">
    <property type="component" value="Chromosome 1"/>
</dbReference>
<dbReference type="GO" id="GO:0004497">
    <property type="term" value="F:monooxygenase activity"/>
    <property type="evidence" value="ECO:0007669"/>
    <property type="project" value="UniProtKB-KW"/>
</dbReference>
<dbReference type="InterPro" id="IPR001128">
    <property type="entry name" value="Cyt_P450"/>
</dbReference>
<evidence type="ECO:0008006" key="11">
    <source>
        <dbReference type="Google" id="ProtNLM"/>
    </source>
</evidence>
<dbReference type="Gene3D" id="1.10.630.10">
    <property type="entry name" value="Cytochrome P450"/>
    <property type="match status" value="1"/>
</dbReference>
<dbReference type="PANTHER" id="PTHR46206">
    <property type="entry name" value="CYTOCHROME P450"/>
    <property type="match status" value="1"/>
</dbReference>
<keyword evidence="8" id="KW-0472">Membrane</keyword>
<dbReference type="GO" id="GO:0020037">
    <property type="term" value="F:heme binding"/>
    <property type="evidence" value="ECO:0007669"/>
    <property type="project" value="InterPro"/>
</dbReference>
<dbReference type="GO" id="GO:0016705">
    <property type="term" value="F:oxidoreductase activity, acting on paired donors, with incorporation or reduction of molecular oxygen"/>
    <property type="evidence" value="ECO:0007669"/>
    <property type="project" value="InterPro"/>
</dbReference>
<evidence type="ECO:0000256" key="1">
    <source>
        <dbReference type="ARBA" id="ARBA00001971"/>
    </source>
</evidence>
<dbReference type="PRINTS" id="PR00465">
    <property type="entry name" value="EP450IV"/>
</dbReference>
<keyword evidence="6" id="KW-0503">Monooxygenase</keyword>
<keyword evidence="7" id="KW-0349">Heme</keyword>
<feature type="transmembrane region" description="Helical" evidence="8">
    <location>
        <begin position="20"/>
        <end position="36"/>
    </location>
</feature>
<evidence type="ECO:0000313" key="10">
    <source>
        <dbReference type="Proteomes" id="UP000294847"/>
    </source>
</evidence>
<dbReference type="GO" id="GO:0005506">
    <property type="term" value="F:iron ion binding"/>
    <property type="evidence" value="ECO:0007669"/>
    <property type="project" value="InterPro"/>
</dbReference>
<dbReference type="PANTHER" id="PTHR46206:SF9">
    <property type="entry name" value="CYTOCHROME P450"/>
    <property type="match status" value="1"/>
</dbReference>
<comment type="cofactor">
    <cofactor evidence="1 7">
        <name>heme</name>
        <dbReference type="ChEBI" id="CHEBI:30413"/>
    </cofactor>
</comment>
<keyword evidence="3 7" id="KW-0479">Metal-binding</keyword>
<dbReference type="Pfam" id="PF00067">
    <property type="entry name" value="p450"/>
    <property type="match status" value="1"/>
</dbReference>
<dbReference type="InterPro" id="IPR036396">
    <property type="entry name" value="Cyt_P450_sf"/>
</dbReference>
<dbReference type="SUPFAM" id="SSF48264">
    <property type="entry name" value="Cytochrome P450"/>
    <property type="match status" value="1"/>
</dbReference>
<proteinExistence type="inferred from homology"/>
<evidence type="ECO:0000256" key="3">
    <source>
        <dbReference type="ARBA" id="ARBA00022723"/>
    </source>
</evidence>
<sequence>MIVETLHITKALVMDILDKASLPHLIFLLISAYWILCQFAPNRNPTLPGAPIVGKRLWLEPTFLQRWRFVFHARDILSDGYAKYKDKPFVVRKLNGDVTIMPMRYLAETRLLPESVLSFKFALSKFFLPEQMNLNWIKTSERDPNMLKMKLTPEISRFIEMSRQEMEQTLPTTMPKPTSWTVVDVQSAIRTIIARMTTRAFMGHPACADPEWVKMSIDFTPQLLSTVFAVSPFPAWTHSILTRLLPSRYRTLQRMRYCAELVAARIEARRGGKTPPDDCLLDYMLDHGGADDVYETGQRQCMLALASNHTTAAAAINFLFDLCAHPEYFSILRDEIASVTAAHGRPGSPGVDVKTWLHALEKMDSFLTESLRHTPAILTIPQRQAMRDIVLQDGTLIPAGARIAFPSYWHTHEAKPTLRDPDAFDGLRYYKLRRGEGGDPMRYRSVQVDADHMMAFGYGSQACPGRHFATSQVKLVVARLLEEWDFAWPDGLEKPDIGYFEENTLLDPGHKLKVRLRGAEHGHETH</sequence>
<evidence type="ECO:0000256" key="7">
    <source>
        <dbReference type="PIRSR" id="PIRSR602403-1"/>
    </source>
</evidence>
<keyword evidence="8" id="KW-0812">Transmembrane</keyword>
<evidence type="ECO:0000313" key="9">
    <source>
        <dbReference type="EMBL" id="QBZ53644.1"/>
    </source>
</evidence>
<feature type="binding site" description="axial binding residue" evidence="7">
    <location>
        <position position="463"/>
    </location>
    <ligand>
        <name>heme</name>
        <dbReference type="ChEBI" id="CHEBI:30413"/>
    </ligand>
    <ligandPart>
        <name>Fe</name>
        <dbReference type="ChEBI" id="CHEBI:18248"/>
    </ligandPart>
</feature>
<dbReference type="AlphaFoldDB" id="A0A4P7N1F5"/>
<keyword evidence="8" id="KW-1133">Transmembrane helix</keyword>
<evidence type="ECO:0000256" key="4">
    <source>
        <dbReference type="ARBA" id="ARBA00023002"/>
    </source>
</evidence>
<gene>
    <name evidence="9" type="ORF">PoMZ_09332</name>
</gene>
<name>A0A4P7N1F5_PYROR</name>
<protein>
    <recommendedName>
        <fullName evidence="11">Ent-kaurene oxidase</fullName>
    </recommendedName>
</protein>
<accession>A0A4P7N1F5</accession>
<evidence type="ECO:0000256" key="8">
    <source>
        <dbReference type="SAM" id="Phobius"/>
    </source>
</evidence>
<dbReference type="EMBL" id="CP034204">
    <property type="protein sequence ID" value="QBZ53644.1"/>
    <property type="molecule type" value="Genomic_DNA"/>
</dbReference>
<keyword evidence="4" id="KW-0560">Oxidoreductase</keyword>